<proteinExistence type="predicted"/>
<reference evidence="1" key="1">
    <citation type="journal article" date="2021" name="Proc. Natl. Acad. Sci. U.S.A.">
        <title>A Catalog of Tens of Thousands of Viruses from Human Metagenomes Reveals Hidden Associations with Chronic Diseases.</title>
        <authorList>
            <person name="Tisza M.J."/>
            <person name="Buck C.B."/>
        </authorList>
    </citation>
    <scope>NUCLEOTIDE SEQUENCE</scope>
    <source>
        <strain evidence="1">CtZkC8</strain>
    </source>
</reference>
<sequence length="54" mass="6579">MALLLFFYSHIRLTIIQDYNFMLIVMCAWRFKYRRLCATWNPSSFFRVGISHTV</sequence>
<evidence type="ECO:0000313" key="1">
    <source>
        <dbReference type="EMBL" id="DAF92015.1"/>
    </source>
</evidence>
<dbReference type="EMBL" id="BK016062">
    <property type="protein sequence ID" value="DAF92015.1"/>
    <property type="molecule type" value="Genomic_DNA"/>
</dbReference>
<name>A0A8S5UBZ0_9CAUD</name>
<accession>A0A8S5UBZ0</accession>
<protein>
    <submittedName>
        <fullName evidence="1">Uncharacterized protein</fullName>
    </submittedName>
</protein>
<organism evidence="1">
    <name type="scientific">Podoviridae sp. ctZkC8</name>
    <dbReference type="NCBI Taxonomy" id="2825259"/>
    <lineage>
        <taxon>Viruses</taxon>
        <taxon>Duplodnaviria</taxon>
        <taxon>Heunggongvirae</taxon>
        <taxon>Uroviricota</taxon>
        <taxon>Caudoviricetes</taxon>
    </lineage>
</organism>